<dbReference type="Gene3D" id="1.10.287.10">
    <property type="entry name" value="S15/NS1, RNA-binding"/>
    <property type="match status" value="1"/>
</dbReference>
<sequence length="50" mass="5989">NMRVHGKDKDSKFCVILIKARIHRLLRCDKTKQQIPPTFKYNFFTAWHSA</sequence>
<keyword evidence="1" id="KW-0687">Ribonucleoprotein</keyword>
<dbReference type="InterPro" id="IPR009068">
    <property type="entry name" value="uS15_NS1_RNA-bd_sf"/>
</dbReference>
<evidence type="ECO:0000313" key="1">
    <source>
        <dbReference type="EMBL" id="KAJ7306943.1"/>
    </source>
</evidence>
<keyword evidence="2" id="KW-1185">Reference proteome</keyword>
<dbReference type="Proteomes" id="UP001218218">
    <property type="component" value="Unassembled WGS sequence"/>
</dbReference>
<comment type="caution">
    <text evidence="1">The sequence shown here is derived from an EMBL/GenBank/DDBJ whole genome shotgun (WGS) entry which is preliminary data.</text>
</comment>
<keyword evidence="1" id="KW-0689">Ribosomal protein</keyword>
<name>A0AAD6Z569_9AGAR</name>
<dbReference type="SUPFAM" id="SSF47060">
    <property type="entry name" value="S15/NS1 RNA-binding domain"/>
    <property type="match status" value="1"/>
</dbReference>
<evidence type="ECO:0000313" key="2">
    <source>
        <dbReference type="Proteomes" id="UP001218218"/>
    </source>
</evidence>
<dbReference type="AlphaFoldDB" id="A0AAD6Z569"/>
<dbReference type="EMBL" id="JARIHO010000090">
    <property type="protein sequence ID" value="KAJ7306943.1"/>
    <property type="molecule type" value="Genomic_DNA"/>
</dbReference>
<proteinExistence type="predicted"/>
<organism evidence="1 2">
    <name type="scientific">Mycena albidolilacea</name>
    <dbReference type="NCBI Taxonomy" id="1033008"/>
    <lineage>
        <taxon>Eukaryota</taxon>
        <taxon>Fungi</taxon>
        <taxon>Dikarya</taxon>
        <taxon>Basidiomycota</taxon>
        <taxon>Agaricomycotina</taxon>
        <taxon>Agaricomycetes</taxon>
        <taxon>Agaricomycetidae</taxon>
        <taxon>Agaricales</taxon>
        <taxon>Marasmiineae</taxon>
        <taxon>Mycenaceae</taxon>
        <taxon>Mycena</taxon>
    </lineage>
</organism>
<protein>
    <submittedName>
        <fullName evidence="1">Ribosomal protein</fullName>
    </submittedName>
</protein>
<dbReference type="GO" id="GO:0005840">
    <property type="term" value="C:ribosome"/>
    <property type="evidence" value="ECO:0007669"/>
    <property type="project" value="UniProtKB-KW"/>
</dbReference>
<reference evidence="1" key="1">
    <citation type="submission" date="2023-03" db="EMBL/GenBank/DDBJ databases">
        <title>Massive genome expansion in bonnet fungi (Mycena s.s.) driven by repeated elements and novel gene families across ecological guilds.</title>
        <authorList>
            <consortium name="Lawrence Berkeley National Laboratory"/>
            <person name="Harder C.B."/>
            <person name="Miyauchi S."/>
            <person name="Viragh M."/>
            <person name="Kuo A."/>
            <person name="Thoen E."/>
            <person name="Andreopoulos B."/>
            <person name="Lu D."/>
            <person name="Skrede I."/>
            <person name="Drula E."/>
            <person name="Henrissat B."/>
            <person name="Morin E."/>
            <person name="Kohler A."/>
            <person name="Barry K."/>
            <person name="LaButti K."/>
            <person name="Morin E."/>
            <person name="Salamov A."/>
            <person name="Lipzen A."/>
            <person name="Mereny Z."/>
            <person name="Hegedus B."/>
            <person name="Baldrian P."/>
            <person name="Stursova M."/>
            <person name="Weitz H."/>
            <person name="Taylor A."/>
            <person name="Grigoriev I.V."/>
            <person name="Nagy L.G."/>
            <person name="Martin F."/>
            <person name="Kauserud H."/>
        </authorList>
    </citation>
    <scope>NUCLEOTIDE SEQUENCE</scope>
    <source>
        <strain evidence="1">CBHHK002</strain>
    </source>
</reference>
<gene>
    <name evidence="1" type="ORF">DFH08DRAFT_720499</name>
</gene>
<accession>A0AAD6Z569</accession>
<feature type="non-terminal residue" evidence="1">
    <location>
        <position position="1"/>
    </location>
</feature>